<evidence type="ECO:0000256" key="6">
    <source>
        <dbReference type="ARBA" id="ARBA00022801"/>
    </source>
</evidence>
<dbReference type="GO" id="GO:0030600">
    <property type="term" value="F:feruloyl esterase activity"/>
    <property type="evidence" value="ECO:0007669"/>
    <property type="project" value="InterPro"/>
</dbReference>
<evidence type="ECO:0000259" key="12">
    <source>
        <dbReference type="PROSITE" id="PS51173"/>
    </source>
</evidence>
<evidence type="ECO:0000256" key="3">
    <source>
        <dbReference type="ARBA" id="ARBA00022525"/>
    </source>
</evidence>
<dbReference type="SMART" id="SM00637">
    <property type="entry name" value="CBD_II"/>
    <property type="match status" value="1"/>
</dbReference>
<dbReference type="GO" id="GO:0030247">
    <property type="term" value="F:polysaccharide binding"/>
    <property type="evidence" value="ECO:0007669"/>
    <property type="project" value="UniProtKB-UniRule"/>
</dbReference>
<evidence type="ECO:0000256" key="1">
    <source>
        <dbReference type="ARBA" id="ARBA00004613"/>
    </source>
</evidence>
<dbReference type="Gene3D" id="3.40.50.1820">
    <property type="entry name" value="alpha/beta hydrolase"/>
    <property type="match status" value="1"/>
</dbReference>
<dbReference type="Proteomes" id="UP000578449">
    <property type="component" value="Unassembled WGS sequence"/>
</dbReference>
<dbReference type="PANTHER" id="PTHR38050:SF1">
    <property type="entry name" value="FERULOYL ESTERASE C"/>
    <property type="match status" value="1"/>
</dbReference>
<dbReference type="PANTHER" id="PTHR38050">
    <property type="match status" value="1"/>
</dbReference>
<evidence type="ECO:0000313" key="14">
    <source>
        <dbReference type="Proteomes" id="UP000578449"/>
    </source>
</evidence>
<dbReference type="Pfam" id="PF00553">
    <property type="entry name" value="CBM_2"/>
    <property type="match status" value="1"/>
</dbReference>
<dbReference type="InterPro" id="IPR029058">
    <property type="entry name" value="AB_hydrolase_fold"/>
</dbReference>
<feature type="domain" description="CBM2" evidence="12">
    <location>
        <begin position="309"/>
        <end position="410"/>
    </location>
</feature>
<keyword evidence="14" id="KW-1185">Reference proteome</keyword>
<keyword evidence="8" id="KW-0624">Polysaccharide degradation</keyword>
<dbReference type="InterPro" id="IPR043595">
    <property type="entry name" value="FaeB/C/D"/>
</dbReference>
<evidence type="ECO:0000256" key="11">
    <source>
        <dbReference type="SAM" id="SignalP"/>
    </source>
</evidence>
<dbReference type="GO" id="GO:0005576">
    <property type="term" value="C:extracellular region"/>
    <property type="evidence" value="ECO:0007669"/>
    <property type="project" value="UniProtKB-SubCell"/>
</dbReference>
<evidence type="ECO:0000256" key="10">
    <source>
        <dbReference type="SAM" id="MobiDB-lite"/>
    </source>
</evidence>
<evidence type="ECO:0000256" key="9">
    <source>
        <dbReference type="ARBA" id="ARBA00025250"/>
    </source>
</evidence>
<dbReference type="SUPFAM" id="SSF53474">
    <property type="entry name" value="alpha/beta-Hydrolases"/>
    <property type="match status" value="1"/>
</dbReference>
<evidence type="ECO:0000256" key="8">
    <source>
        <dbReference type="ARBA" id="ARBA00023326"/>
    </source>
</evidence>
<keyword evidence="3" id="KW-0964">Secreted</keyword>
<keyword evidence="7" id="KW-0119">Carbohydrate metabolism</keyword>
<gene>
    <name evidence="13" type="ORF">HNP84_006432</name>
</gene>
<dbReference type="PROSITE" id="PS51173">
    <property type="entry name" value="CBM2"/>
    <property type="match status" value="1"/>
</dbReference>
<dbReference type="InterPro" id="IPR001919">
    <property type="entry name" value="CBD2"/>
</dbReference>
<dbReference type="AlphaFoldDB" id="A0A840PFR2"/>
<evidence type="ECO:0000313" key="13">
    <source>
        <dbReference type="EMBL" id="MBB5136681.1"/>
    </source>
</evidence>
<keyword evidence="6" id="KW-0378">Hydrolase</keyword>
<organism evidence="13 14">
    <name type="scientific">Thermocatellispora tengchongensis</name>
    <dbReference type="NCBI Taxonomy" id="1073253"/>
    <lineage>
        <taxon>Bacteria</taxon>
        <taxon>Bacillati</taxon>
        <taxon>Actinomycetota</taxon>
        <taxon>Actinomycetes</taxon>
        <taxon>Streptosporangiales</taxon>
        <taxon>Streptosporangiaceae</taxon>
        <taxon>Thermocatellispora</taxon>
    </lineage>
</organism>
<evidence type="ECO:0000256" key="4">
    <source>
        <dbReference type="ARBA" id="ARBA00022651"/>
    </source>
</evidence>
<comment type="subcellular location">
    <subcellularLocation>
        <location evidence="1">Secreted</location>
    </subcellularLocation>
</comment>
<dbReference type="GO" id="GO:0004553">
    <property type="term" value="F:hydrolase activity, hydrolyzing O-glycosyl compounds"/>
    <property type="evidence" value="ECO:0007669"/>
    <property type="project" value="InterPro"/>
</dbReference>
<sequence length="410" mass="42581">MSRHSSLLAALAVAALLVLTTARPALSGDAGGATASAELGTRATTAGCGKTPTLRSGTHSIQSSGKNRSFILRLPDNYRSDTPYRLIFGFHWRGGTAADVDSGGSSGYPWSFYGLRQLSNNGAIFVAPQGLNNGWANTNGEDVTFVDDMIRLIEADLCVDTSQRFATGFSYGGGMSFSLACSRATVFRAVAVFSGAQLSGCSGGTQPIAYLGLHGIGDTVLDISLGRSLRDRFVRNNGCTAQNPPEPSPGSRSHIVTAYSGCRDGYPVVWAAYDNGHTPAPVDGTYTDNGVTTWTKTEVWKFFSQFGSTPSPGGGCTATMQTVNSWSGGFQSTVTVRAGDSAVNGWTVSWTWPGGQTISSLWNGVRSGSGAAVTVRNESYNGSIAANGTTTFGFTAGGVPATPALSCDAS</sequence>
<dbReference type="Gene3D" id="2.60.40.290">
    <property type="match status" value="1"/>
</dbReference>
<comment type="similarity">
    <text evidence="2">Belongs to the faeC family.</text>
</comment>
<name>A0A840PFR2_9ACTN</name>
<dbReference type="RefSeq" id="WP_185053568.1">
    <property type="nucleotide sequence ID" value="NZ_BAABIX010000008.1"/>
</dbReference>
<evidence type="ECO:0000256" key="5">
    <source>
        <dbReference type="ARBA" id="ARBA00022729"/>
    </source>
</evidence>
<comment type="function">
    <text evidence="9">Involved in degradation of plant cell walls. Hydrolyzes the feruloyl-arabinose ester bond in arabinoxylans, and the feruloyl-galactose ester bond in pectin. Active against paranitrophenyl-acetate, methyl ferulate and wheat arabinoxylan.</text>
</comment>
<evidence type="ECO:0000256" key="2">
    <source>
        <dbReference type="ARBA" id="ARBA00010278"/>
    </source>
</evidence>
<feature type="signal peptide" evidence="11">
    <location>
        <begin position="1"/>
        <end position="27"/>
    </location>
</feature>
<protein>
    <submittedName>
        <fullName evidence="13">Poly(3-hydroxybutyrate) depolymerase</fullName>
    </submittedName>
</protein>
<dbReference type="SUPFAM" id="SSF49384">
    <property type="entry name" value="Carbohydrate-binding domain"/>
    <property type="match status" value="1"/>
</dbReference>
<evidence type="ECO:0000256" key="7">
    <source>
        <dbReference type="ARBA" id="ARBA00023277"/>
    </source>
</evidence>
<feature type="chain" id="PRO_5038359548" evidence="11">
    <location>
        <begin position="28"/>
        <end position="410"/>
    </location>
</feature>
<accession>A0A840PFR2</accession>
<reference evidence="13 14" key="1">
    <citation type="submission" date="2020-08" db="EMBL/GenBank/DDBJ databases">
        <title>Genomic Encyclopedia of Type Strains, Phase IV (KMG-IV): sequencing the most valuable type-strain genomes for metagenomic binning, comparative biology and taxonomic classification.</title>
        <authorList>
            <person name="Goeker M."/>
        </authorList>
    </citation>
    <scope>NUCLEOTIDE SEQUENCE [LARGE SCALE GENOMIC DNA]</scope>
    <source>
        <strain evidence="13 14">DSM 45615</strain>
    </source>
</reference>
<dbReference type="InterPro" id="IPR012291">
    <property type="entry name" value="CBM2_carb-bd_dom_sf"/>
</dbReference>
<feature type="region of interest" description="Disordered" evidence="10">
    <location>
        <begin position="44"/>
        <end position="63"/>
    </location>
</feature>
<proteinExistence type="inferred from homology"/>
<keyword evidence="4" id="KW-0858">Xylan degradation</keyword>
<dbReference type="EMBL" id="JACHGN010000015">
    <property type="protein sequence ID" value="MBB5136681.1"/>
    <property type="molecule type" value="Genomic_DNA"/>
</dbReference>
<dbReference type="InterPro" id="IPR008965">
    <property type="entry name" value="CBM2/CBM3_carb-bd_dom_sf"/>
</dbReference>
<feature type="compositionally biased region" description="Polar residues" evidence="10">
    <location>
        <begin position="53"/>
        <end position="63"/>
    </location>
</feature>
<comment type="caution">
    <text evidence="13">The sequence shown here is derived from an EMBL/GenBank/DDBJ whole genome shotgun (WGS) entry which is preliminary data.</text>
</comment>
<dbReference type="GO" id="GO:0045493">
    <property type="term" value="P:xylan catabolic process"/>
    <property type="evidence" value="ECO:0007669"/>
    <property type="project" value="UniProtKB-KW"/>
</dbReference>
<keyword evidence="5 11" id="KW-0732">Signal</keyword>